<organism evidence="2 3">
    <name type="scientific">Suillus luteus UH-Slu-Lm8-n1</name>
    <dbReference type="NCBI Taxonomy" id="930992"/>
    <lineage>
        <taxon>Eukaryota</taxon>
        <taxon>Fungi</taxon>
        <taxon>Dikarya</taxon>
        <taxon>Basidiomycota</taxon>
        <taxon>Agaricomycotina</taxon>
        <taxon>Agaricomycetes</taxon>
        <taxon>Agaricomycetidae</taxon>
        <taxon>Boletales</taxon>
        <taxon>Suillineae</taxon>
        <taxon>Suillaceae</taxon>
        <taxon>Suillus</taxon>
    </lineage>
</organism>
<proteinExistence type="predicted"/>
<gene>
    <name evidence="2" type="ORF">CY34DRAFT_808911</name>
</gene>
<dbReference type="HOGENOM" id="CLU_107717_0_0_1"/>
<sequence>MPPFSRIPVEPLRSRTEASSSGSEWFTRRNLRKNLPLPQRENTNEWNSHADAILIDPDWIMRSPSPIELYAPTYFAYGHIDSAFEPTCDLQQYEDTDVVMGSPSRPTRSPTPEQTQDSTSLESCWDNDSEVLRSTTPAVEDSKPWGSSPWAETDASKFESTEDAWGSDASKFESTEDSWGSDATKDESSEGSSRGAKASRSSTTAALEDAWDSFSW</sequence>
<accession>A0A0D0AAS2</accession>
<evidence type="ECO:0000256" key="1">
    <source>
        <dbReference type="SAM" id="MobiDB-lite"/>
    </source>
</evidence>
<evidence type="ECO:0000313" key="2">
    <source>
        <dbReference type="EMBL" id="KIK38886.1"/>
    </source>
</evidence>
<feature type="compositionally biased region" description="Low complexity" evidence="1">
    <location>
        <begin position="102"/>
        <end position="112"/>
    </location>
</feature>
<protein>
    <submittedName>
        <fullName evidence="2">Uncharacterized protein</fullName>
    </submittedName>
</protein>
<feature type="region of interest" description="Disordered" evidence="1">
    <location>
        <begin position="98"/>
        <end position="216"/>
    </location>
</feature>
<dbReference type="EMBL" id="KN835369">
    <property type="protein sequence ID" value="KIK38886.1"/>
    <property type="molecule type" value="Genomic_DNA"/>
</dbReference>
<feature type="compositionally biased region" description="Polar residues" evidence="1">
    <location>
        <begin position="113"/>
        <end position="122"/>
    </location>
</feature>
<evidence type="ECO:0000313" key="3">
    <source>
        <dbReference type="Proteomes" id="UP000054485"/>
    </source>
</evidence>
<dbReference type="InParanoid" id="A0A0D0AAS2"/>
<dbReference type="Proteomes" id="UP000054485">
    <property type="component" value="Unassembled WGS sequence"/>
</dbReference>
<reference evidence="3" key="2">
    <citation type="submission" date="2015-01" db="EMBL/GenBank/DDBJ databases">
        <title>Evolutionary Origins and Diversification of the Mycorrhizal Mutualists.</title>
        <authorList>
            <consortium name="DOE Joint Genome Institute"/>
            <consortium name="Mycorrhizal Genomics Consortium"/>
            <person name="Kohler A."/>
            <person name="Kuo A."/>
            <person name="Nagy L.G."/>
            <person name="Floudas D."/>
            <person name="Copeland A."/>
            <person name="Barry K.W."/>
            <person name="Cichocki N."/>
            <person name="Veneault-Fourrey C."/>
            <person name="LaButti K."/>
            <person name="Lindquist E.A."/>
            <person name="Lipzen A."/>
            <person name="Lundell T."/>
            <person name="Morin E."/>
            <person name="Murat C."/>
            <person name="Riley R."/>
            <person name="Ohm R."/>
            <person name="Sun H."/>
            <person name="Tunlid A."/>
            <person name="Henrissat B."/>
            <person name="Grigoriev I.V."/>
            <person name="Hibbett D.S."/>
            <person name="Martin F."/>
        </authorList>
    </citation>
    <scope>NUCLEOTIDE SEQUENCE [LARGE SCALE GENOMIC DNA]</scope>
    <source>
        <strain evidence="3">UH-Slu-Lm8-n1</strain>
    </source>
</reference>
<name>A0A0D0AAS2_9AGAM</name>
<dbReference type="AlphaFoldDB" id="A0A0D0AAS2"/>
<keyword evidence="3" id="KW-1185">Reference proteome</keyword>
<feature type="region of interest" description="Disordered" evidence="1">
    <location>
        <begin position="1"/>
        <end position="25"/>
    </location>
</feature>
<reference evidence="2 3" key="1">
    <citation type="submission" date="2014-04" db="EMBL/GenBank/DDBJ databases">
        <authorList>
            <consortium name="DOE Joint Genome Institute"/>
            <person name="Kuo A."/>
            <person name="Ruytinx J."/>
            <person name="Rineau F."/>
            <person name="Colpaert J."/>
            <person name="Kohler A."/>
            <person name="Nagy L.G."/>
            <person name="Floudas D."/>
            <person name="Copeland A."/>
            <person name="Barry K.W."/>
            <person name="Cichocki N."/>
            <person name="Veneault-Fourrey C."/>
            <person name="LaButti K."/>
            <person name="Lindquist E.A."/>
            <person name="Lipzen A."/>
            <person name="Lundell T."/>
            <person name="Morin E."/>
            <person name="Murat C."/>
            <person name="Sun H."/>
            <person name="Tunlid A."/>
            <person name="Henrissat B."/>
            <person name="Grigoriev I.V."/>
            <person name="Hibbett D.S."/>
            <person name="Martin F."/>
            <person name="Nordberg H.P."/>
            <person name="Cantor M.N."/>
            <person name="Hua S.X."/>
        </authorList>
    </citation>
    <scope>NUCLEOTIDE SEQUENCE [LARGE SCALE GENOMIC DNA]</scope>
    <source>
        <strain evidence="2 3">UH-Slu-Lm8-n1</strain>
    </source>
</reference>
<feature type="compositionally biased region" description="Low complexity" evidence="1">
    <location>
        <begin position="190"/>
        <end position="206"/>
    </location>
</feature>